<dbReference type="GO" id="GO:0004134">
    <property type="term" value="F:4-alpha-glucanotransferase activity"/>
    <property type="evidence" value="ECO:0007669"/>
    <property type="project" value="InterPro"/>
</dbReference>
<sequence length="430" mass="47764">MNNFFQRLRYTIPAGRSRSIAWADQAGGYIDISTDQCGKGAGYVHGHYCRLKDILAGNAKGIKSRQQGTLSVIPGEISIQVDEHRVDGALLLGMGAFWVGFSSACALVLPKAGTAWKEKTVTIQGKPVYILYREAEKGRKKTKKGYREEIEPSPEAIALASGRPFTIKETHSHLTIPEGYGLYLIIGPGDAGQGASAGNDTASGYTEVYIAWAEDSATACAKAEELVRQDGRSVHQSKIEQFFTGFSFRSGVDEFDQALAWAAFSGWTLVTREYGLGIWAGLPWFRDNWGRDTFIALPGILLVTGQFDAAQEVLATFAERQNQDPASPNYGRIPNRWRNPEDVIFNTVDGTPWFIREVWEYVQYTGDRAFALSMKPYVDRALEADLARVATRYHALPDRDLTLRLEQAVRNYDPCISCATHCLQVRLTRV</sequence>
<dbReference type="InterPro" id="IPR029014">
    <property type="entry name" value="NiFe-Hase_large"/>
</dbReference>
<protein>
    <recommendedName>
        <fullName evidence="2">Glycogen debranching enzyme C-terminal domain-containing protein</fullName>
    </recommendedName>
</protein>
<keyword evidence="1" id="KW-0560">Oxidoreductase</keyword>
<proteinExistence type="predicted"/>
<dbReference type="InterPro" id="IPR032790">
    <property type="entry name" value="GDE_C"/>
</dbReference>
<dbReference type="EMBL" id="DSVL01000289">
    <property type="protein sequence ID" value="HFH29733.1"/>
    <property type="molecule type" value="Genomic_DNA"/>
</dbReference>
<dbReference type="PANTHER" id="PTHR10569:SF2">
    <property type="entry name" value="GLYCOGEN DEBRANCHING ENZYME"/>
    <property type="match status" value="1"/>
</dbReference>
<accession>A0A7C3E9S7</accession>
<dbReference type="InterPro" id="IPR008928">
    <property type="entry name" value="6-hairpin_glycosidase_sf"/>
</dbReference>
<evidence type="ECO:0000256" key="1">
    <source>
        <dbReference type="ARBA" id="ARBA00023002"/>
    </source>
</evidence>
<dbReference type="InterPro" id="IPR010401">
    <property type="entry name" value="AGL/Gdb1"/>
</dbReference>
<dbReference type="AlphaFoldDB" id="A0A7C3E9S7"/>
<feature type="domain" description="Glycogen debranching enzyme C-terminal" evidence="2">
    <location>
        <begin position="273"/>
        <end position="384"/>
    </location>
</feature>
<name>A0A7C3E9S7_9SPIR</name>
<gene>
    <name evidence="3" type="ORF">ENS59_09530</name>
</gene>
<dbReference type="SUPFAM" id="SSF56762">
    <property type="entry name" value="HydB/Nqo4-like"/>
    <property type="match status" value="1"/>
</dbReference>
<dbReference type="SUPFAM" id="SSF48208">
    <property type="entry name" value="Six-hairpin glycosidases"/>
    <property type="match status" value="1"/>
</dbReference>
<evidence type="ECO:0000259" key="2">
    <source>
        <dbReference type="Pfam" id="PF06202"/>
    </source>
</evidence>
<evidence type="ECO:0000313" key="3">
    <source>
        <dbReference type="EMBL" id="HFH29733.1"/>
    </source>
</evidence>
<dbReference type="PANTHER" id="PTHR10569">
    <property type="entry name" value="GLYCOGEN DEBRANCHING ENZYME"/>
    <property type="match status" value="1"/>
</dbReference>
<dbReference type="Gene3D" id="1.50.10.10">
    <property type="match status" value="1"/>
</dbReference>
<dbReference type="GO" id="GO:0005980">
    <property type="term" value="P:glycogen catabolic process"/>
    <property type="evidence" value="ECO:0007669"/>
    <property type="project" value="InterPro"/>
</dbReference>
<dbReference type="GO" id="GO:0008901">
    <property type="term" value="F:ferredoxin hydrogenase activity"/>
    <property type="evidence" value="ECO:0007669"/>
    <property type="project" value="InterPro"/>
</dbReference>
<dbReference type="InterPro" id="IPR018194">
    <property type="entry name" value="Ni-dep_hyd_lsu_Ni_BS"/>
</dbReference>
<dbReference type="PROSITE" id="PS00508">
    <property type="entry name" value="NI_HGENASE_L_2"/>
    <property type="match status" value="1"/>
</dbReference>
<dbReference type="GO" id="GO:0004135">
    <property type="term" value="F:amylo-alpha-1,6-glucosidase activity"/>
    <property type="evidence" value="ECO:0007669"/>
    <property type="project" value="InterPro"/>
</dbReference>
<dbReference type="GO" id="GO:0016151">
    <property type="term" value="F:nickel cation binding"/>
    <property type="evidence" value="ECO:0007669"/>
    <property type="project" value="InterPro"/>
</dbReference>
<comment type="caution">
    <text evidence="3">The sequence shown here is derived from an EMBL/GenBank/DDBJ whole genome shotgun (WGS) entry which is preliminary data.</text>
</comment>
<reference evidence="3" key="1">
    <citation type="journal article" date="2020" name="mSystems">
        <title>Genome- and Community-Level Interaction Insights into Carbon Utilization and Element Cycling Functions of Hydrothermarchaeota in Hydrothermal Sediment.</title>
        <authorList>
            <person name="Zhou Z."/>
            <person name="Liu Y."/>
            <person name="Xu W."/>
            <person name="Pan J."/>
            <person name="Luo Z.H."/>
            <person name="Li M."/>
        </authorList>
    </citation>
    <scope>NUCLEOTIDE SEQUENCE [LARGE SCALE GENOMIC DNA]</scope>
    <source>
        <strain evidence="3">SpSt-503</strain>
    </source>
</reference>
<organism evidence="3">
    <name type="scientific">Gracilinema caldarium</name>
    <dbReference type="NCBI Taxonomy" id="215591"/>
    <lineage>
        <taxon>Bacteria</taxon>
        <taxon>Pseudomonadati</taxon>
        <taxon>Spirochaetota</taxon>
        <taxon>Spirochaetia</taxon>
        <taxon>Spirochaetales</taxon>
        <taxon>Breznakiellaceae</taxon>
        <taxon>Gracilinema</taxon>
    </lineage>
</organism>
<dbReference type="Pfam" id="PF06202">
    <property type="entry name" value="GDE_C"/>
    <property type="match status" value="1"/>
</dbReference>
<dbReference type="InterPro" id="IPR012341">
    <property type="entry name" value="6hp_glycosidase-like_sf"/>
</dbReference>